<gene>
    <name evidence="3" type="ORF">MHUMG1_05386</name>
</gene>
<evidence type="ECO:0000256" key="2">
    <source>
        <dbReference type="ARBA" id="ARBA00022694"/>
    </source>
</evidence>
<sequence>MVKRVVCECLPETSRKPPFLPATAGRWALWAITTPMTNRCNLKAPYLIITIIEHVIPDYVEDKAGRRLGAVGRDTRPQGRPGPRRYLGGLSFGPSSTVMVQLLDICARFYLSKKSSPAFEPLAVHVDTDLSHPADQDDGPAQRLLSKYRQRFPNVSFECVHLSRICAVKTLDWSALGCPHMGEPGGDRVGRLQKYFDSLPSVTSRADILRLFIRHILLDLALERSYSALLLGHSTSALAALTFAEVANGRGFAVPWQINDGPFAVCTYDARPGSAGTKEVSQAQMPVYYPLRELFKNEIKIYLDLVPALKDLMPEDNATASNVVSHKDLSITEVMERYFDSVEGPQSGIVANVVRTTGKLDRAASGSFCLMCGMTLDKQGDSRWAGELGDDADTHDAASRTMHPLCLY</sequence>
<name>A0A9P8S7N0_9HYPO</name>
<dbReference type="SUPFAM" id="SSF52402">
    <property type="entry name" value="Adenine nucleotide alpha hydrolases-like"/>
    <property type="match status" value="1"/>
</dbReference>
<reference evidence="3 4" key="1">
    <citation type="submission" date="2020-07" db="EMBL/GenBank/DDBJ databases">
        <title>Metarhizium humberi genome.</title>
        <authorList>
            <person name="Lysoe E."/>
        </authorList>
    </citation>
    <scope>NUCLEOTIDE SEQUENCE [LARGE SCALE GENOMIC DNA]</scope>
    <source>
        <strain evidence="3 4">ESALQ1638</strain>
    </source>
</reference>
<comment type="caution">
    <text evidence="3">The sequence shown here is derived from an EMBL/GenBank/DDBJ whole genome shotgun (WGS) entry which is preliminary data.</text>
</comment>
<evidence type="ECO:0000313" key="3">
    <source>
        <dbReference type="EMBL" id="KAH0597077.1"/>
    </source>
</evidence>
<organism evidence="3 4">
    <name type="scientific">Metarhizium humberi</name>
    <dbReference type="NCBI Taxonomy" id="2596975"/>
    <lineage>
        <taxon>Eukaryota</taxon>
        <taxon>Fungi</taxon>
        <taxon>Dikarya</taxon>
        <taxon>Ascomycota</taxon>
        <taxon>Pezizomycotina</taxon>
        <taxon>Sordariomycetes</taxon>
        <taxon>Hypocreomycetidae</taxon>
        <taxon>Hypocreales</taxon>
        <taxon>Clavicipitaceae</taxon>
        <taxon>Metarhizium</taxon>
    </lineage>
</organism>
<dbReference type="GO" id="GO:0005829">
    <property type="term" value="C:cytosol"/>
    <property type="evidence" value="ECO:0007669"/>
    <property type="project" value="TreeGrafter"/>
</dbReference>
<proteinExistence type="predicted"/>
<accession>A0A9P8S7N0</accession>
<dbReference type="PANTHER" id="PTHR20882:SF14">
    <property type="entry name" value="CYTOPLASMIC TRNA 2-THIOLATION PROTEIN 2"/>
    <property type="match status" value="1"/>
</dbReference>
<evidence type="ECO:0000313" key="4">
    <source>
        <dbReference type="Proteomes" id="UP000764110"/>
    </source>
</evidence>
<dbReference type="Pfam" id="PF10288">
    <property type="entry name" value="CTU2"/>
    <property type="match status" value="1"/>
</dbReference>
<dbReference type="InterPro" id="IPR019407">
    <property type="entry name" value="CTU2"/>
</dbReference>
<keyword evidence="1" id="KW-0963">Cytoplasm</keyword>
<keyword evidence="2" id="KW-0819">tRNA processing</keyword>
<dbReference type="Gene3D" id="3.40.50.620">
    <property type="entry name" value="HUPs"/>
    <property type="match status" value="1"/>
</dbReference>
<evidence type="ECO:0000256" key="1">
    <source>
        <dbReference type="ARBA" id="ARBA00022490"/>
    </source>
</evidence>
<dbReference type="Proteomes" id="UP000764110">
    <property type="component" value="Unassembled WGS sequence"/>
</dbReference>
<dbReference type="GO" id="GO:0000049">
    <property type="term" value="F:tRNA binding"/>
    <property type="evidence" value="ECO:0007669"/>
    <property type="project" value="InterPro"/>
</dbReference>
<protein>
    <recommendedName>
        <fullName evidence="5">Thiouridylase subunit 2</fullName>
    </recommendedName>
</protein>
<dbReference type="InterPro" id="IPR014729">
    <property type="entry name" value="Rossmann-like_a/b/a_fold"/>
</dbReference>
<dbReference type="AlphaFoldDB" id="A0A9P8S7N0"/>
<keyword evidence="4" id="KW-1185">Reference proteome</keyword>
<dbReference type="EMBL" id="JACEFI010000008">
    <property type="protein sequence ID" value="KAH0597077.1"/>
    <property type="molecule type" value="Genomic_DNA"/>
</dbReference>
<evidence type="ECO:0008006" key="5">
    <source>
        <dbReference type="Google" id="ProtNLM"/>
    </source>
</evidence>
<dbReference type="GO" id="GO:0002143">
    <property type="term" value="P:tRNA wobble position uridine thiolation"/>
    <property type="evidence" value="ECO:0007669"/>
    <property type="project" value="TreeGrafter"/>
</dbReference>
<dbReference type="PANTHER" id="PTHR20882">
    <property type="entry name" value="CYTOPLASMIC TRNA 2-THIOLATION PROTEIN 2"/>
    <property type="match status" value="1"/>
</dbReference>
<dbReference type="GO" id="GO:0016783">
    <property type="term" value="F:sulfurtransferase activity"/>
    <property type="evidence" value="ECO:0007669"/>
    <property type="project" value="TreeGrafter"/>
</dbReference>